<organism evidence="1">
    <name type="scientific">Halomonas sp. H10-59</name>
    <dbReference type="NCBI Taxonomy" id="2950874"/>
    <lineage>
        <taxon>Bacteria</taxon>
        <taxon>Pseudomonadati</taxon>
        <taxon>Pseudomonadota</taxon>
        <taxon>Gammaproteobacteria</taxon>
        <taxon>Oceanospirillales</taxon>
        <taxon>Halomonadaceae</taxon>
        <taxon>Halomonas</taxon>
    </lineage>
</organism>
<dbReference type="AlphaFoldDB" id="A0AAU7KV51"/>
<protein>
    <submittedName>
        <fullName evidence="1">Uncharacterized protein</fullName>
    </submittedName>
</protein>
<proteinExistence type="predicted"/>
<gene>
    <name evidence="1" type="ORF">NFG57_19670</name>
</gene>
<dbReference type="RefSeq" id="WP_045993533.1">
    <property type="nucleotide sequence ID" value="NZ_CP098828.1"/>
</dbReference>
<evidence type="ECO:0000313" key="1">
    <source>
        <dbReference type="EMBL" id="XBO74993.1"/>
    </source>
</evidence>
<accession>A0AAU7KV51</accession>
<dbReference type="EMBL" id="CP098828">
    <property type="protein sequence ID" value="XBO74993.1"/>
    <property type="molecule type" value="Genomic_DNA"/>
</dbReference>
<sequence>MSIETSFEGYLKAKEGGHLRSMKISHRGAVSVDSAELVRSRKVKSNVRALRRSLDRRDSKPE</sequence>
<name>A0AAU7KV51_9GAMM</name>
<reference evidence="1" key="1">
    <citation type="submission" date="2022-06" db="EMBL/GenBank/DDBJ databases">
        <title>A novel DMS-producing enzyme.</title>
        <authorList>
            <person name="Zhang Y."/>
        </authorList>
    </citation>
    <scope>NUCLEOTIDE SEQUENCE</scope>
    <source>
        <strain evidence="1">H10-59</strain>
    </source>
</reference>